<comment type="caution">
    <text evidence="2">The sequence shown here is derived from an EMBL/GenBank/DDBJ whole genome shotgun (WGS) entry which is preliminary data.</text>
</comment>
<evidence type="ECO:0000313" key="3">
    <source>
        <dbReference type="Proteomes" id="UP000308199"/>
    </source>
</evidence>
<dbReference type="Proteomes" id="UP000308199">
    <property type="component" value="Unassembled WGS sequence"/>
</dbReference>
<organism evidence="2 3">
    <name type="scientific">Phellinidium pouzarii</name>
    <dbReference type="NCBI Taxonomy" id="167371"/>
    <lineage>
        <taxon>Eukaryota</taxon>
        <taxon>Fungi</taxon>
        <taxon>Dikarya</taxon>
        <taxon>Basidiomycota</taxon>
        <taxon>Agaricomycotina</taxon>
        <taxon>Agaricomycetes</taxon>
        <taxon>Hymenochaetales</taxon>
        <taxon>Hymenochaetaceae</taxon>
        <taxon>Phellinidium</taxon>
    </lineage>
</organism>
<reference evidence="2 3" key="1">
    <citation type="submission" date="2019-02" db="EMBL/GenBank/DDBJ databases">
        <title>Genome sequencing of the rare red list fungi Phellinidium pouzarii.</title>
        <authorList>
            <person name="Buettner E."/>
            <person name="Kellner H."/>
        </authorList>
    </citation>
    <scope>NUCLEOTIDE SEQUENCE [LARGE SCALE GENOMIC DNA]</scope>
    <source>
        <strain evidence="2 3">DSM 108285</strain>
    </source>
</reference>
<proteinExistence type="predicted"/>
<evidence type="ECO:0000313" key="2">
    <source>
        <dbReference type="EMBL" id="THH04328.1"/>
    </source>
</evidence>
<dbReference type="EMBL" id="SGPK01000354">
    <property type="protein sequence ID" value="THH04328.1"/>
    <property type="molecule type" value="Genomic_DNA"/>
</dbReference>
<feature type="compositionally biased region" description="Low complexity" evidence="1">
    <location>
        <begin position="1"/>
        <end position="21"/>
    </location>
</feature>
<dbReference type="OrthoDB" id="5514856at2759"/>
<name>A0A4S4L194_9AGAM</name>
<dbReference type="AlphaFoldDB" id="A0A4S4L194"/>
<feature type="region of interest" description="Disordered" evidence="1">
    <location>
        <begin position="1"/>
        <end position="26"/>
    </location>
</feature>
<sequence length="80" mass="8416">MARRSAPPGSGPSYMSPSYGGASRGRLADPNESWFATVYREHIVAPQHLPGNISMLTGVAVFAGGIAFLRHFGDILTAGL</sequence>
<gene>
    <name evidence="2" type="ORF">EW145_g5607</name>
</gene>
<protein>
    <submittedName>
        <fullName evidence="2">Uncharacterized protein</fullName>
    </submittedName>
</protein>
<accession>A0A4S4L194</accession>
<keyword evidence="3" id="KW-1185">Reference proteome</keyword>
<evidence type="ECO:0000256" key="1">
    <source>
        <dbReference type="SAM" id="MobiDB-lite"/>
    </source>
</evidence>